<feature type="transmembrane region" description="Helical" evidence="1">
    <location>
        <begin position="40"/>
        <end position="61"/>
    </location>
</feature>
<dbReference type="EMBL" id="CP020814">
    <property type="protein sequence ID" value="ARK30270.1"/>
    <property type="molecule type" value="Genomic_DNA"/>
</dbReference>
<dbReference type="KEGG" id="bkw:BkAM31D_10775"/>
<evidence type="ECO:0000256" key="1">
    <source>
        <dbReference type="SAM" id="Phobius"/>
    </source>
</evidence>
<evidence type="ECO:0000313" key="2">
    <source>
        <dbReference type="EMBL" id="ARK30270.1"/>
    </source>
</evidence>
<keyword evidence="1" id="KW-0812">Transmembrane</keyword>
<feature type="transmembrane region" description="Helical" evidence="1">
    <location>
        <begin position="81"/>
        <end position="100"/>
    </location>
</feature>
<name>A0A1X9MCF0_9BACI</name>
<dbReference type="STRING" id="199441.BkAM31D_10775"/>
<dbReference type="AlphaFoldDB" id="A0A1X9MCF0"/>
<keyword evidence="3" id="KW-1185">Reference proteome</keyword>
<sequence length="152" mass="18068">MKPFKDWNISSYYGPEAVKFMLEELVSRKNKLEKMEHAKLWWSMFALFCAAVFFLFGYRVVNTHGTDYSANFLSALLGHPVLLILMLLLSISFIQLNHFVKKANKAEKEFDELREEFIARSTELWEMDATWEARDKVFSFMKQEHDINLYHK</sequence>
<accession>A0A1X9MCF0</accession>
<dbReference type="RefSeq" id="WP_066151572.1">
    <property type="nucleotide sequence ID" value="NZ_CP020814.1"/>
</dbReference>
<dbReference type="Pfam" id="PF10864">
    <property type="entry name" value="DUF2663"/>
    <property type="match status" value="1"/>
</dbReference>
<evidence type="ECO:0000313" key="3">
    <source>
        <dbReference type="Proteomes" id="UP000193006"/>
    </source>
</evidence>
<dbReference type="InterPro" id="IPR020210">
    <property type="entry name" value="Uncharacterised_YpbF_TM"/>
</dbReference>
<evidence type="ECO:0008006" key="4">
    <source>
        <dbReference type="Google" id="ProtNLM"/>
    </source>
</evidence>
<protein>
    <recommendedName>
        <fullName evidence="4">DUF2663 family protein</fullName>
    </recommendedName>
</protein>
<reference evidence="2 3" key="1">
    <citation type="submission" date="2017-04" db="EMBL/GenBank/DDBJ databases">
        <title>Bacillus krulwichiae AM31D Genome sequencing and assembly.</title>
        <authorList>
            <person name="Krulwich T.A."/>
            <person name="Anastor L."/>
            <person name="Ehrlich R."/>
            <person name="Ehrlich G.D."/>
            <person name="Janto B."/>
        </authorList>
    </citation>
    <scope>NUCLEOTIDE SEQUENCE [LARGE SCALE GENOMIC DNA]</scope>
    <source>
        <strain evidence="2 3">AM31D</strain>
    </source>
</reference>
<organism evidence="2 3">
    <name type="scientific">Halalkalibacter krulwichiae</name>
    <dbReference type="NCBI Taxonomy" id="199441"/>
    <lineage>
        <taxon>Bacteria</taxon>
        <taxon>Bacillati</taxon>
        <taxon>Bacillota</taxon>
        <taxon>Bacilli</taxon>
        <taxon>Bacillales</taxon>
        <taxon>Bacillaceae</taxon>
        <taxon>Halalkalibacter</taxon>
    </lineage>
</organism>
<keyword evidence="1" id="KW-1133">Transmembrane helix</keyword>
<dbReference type="Proteomes" id="UP000193006">
    <property type="component" value="Chromosome"/>
</dbReference>
<proteinExistence type="predicted"/>
<gene>
    <name evidence="2" type="ORF">BkAM31D_10775</name>
</gene>
<keyword evidence="1" id="KW-0472">Membrane</keyword>